<dbReference type="RefSeq" id="WP_182667096.1">
    <property type="nucleotide sequence ID" value="NZ_VKHS01001014.1"/>
</dbReference>
<keyword evidence="4" id="KW-1185">Reference proteome</keyword>
<dbReference type="InterPro" id="IPR011761">
    <property type="entry name" value="ATP-grasp"/>
</dbReference>
<evidence type="ECO:0000313" key="4">
    <source>
        <dbReference type="Proteomes" id="UP000530234"/>
    </source>
</evidence>
<sequence length="404" mass="42846">MPVHMEGVDHQPGVELLHGLLDEIVWLDRSPFLAASAAAPGMPHVTTLPPGTVPRLPEGVKRAAVAFAPEHGPAARATATGAGLALLAPDPAVTALASDKIDSLPLFGEAGVSTPDHLVVPASGRADASSYRRPHWRAAVVQRRENNLVGRGTRHAGDREELRACMEEWPDRELRVTERLDGWPLTASGCVFADRTLISGLSYQVVGVPGLAPGWGTHCGNQLPGPNDLPGGTHRRVTRAARAIGEVLRSRGFRGVFGIDLVLTVPEHRVVAIEINPRFQTVVSLIQCGERQAGLLPALGAHVLALRGVRGLPVRTAEPPADRWGQFVVHAMRDGPAPVLPSPGRYRLTVDGHLSGPSELGAGLPDLGPDEALVWVQTPVGQPVREGDELLLVQLPGPVVDPHP</sequence>
<dbReference type="Gene3D" id="3.30.470.20">
    <property type="entry name" value="ATP-grasp fold, B domain"/>
    <property type="match status" value="1"/>
</dbReference>
<keyword evidence="1" id="KW-0547">Nucleotide-binding</keyword>
<evidence type="ECO:0000256" key="1">
    <source>
        <dbReference type="PROSITE-ProRule" id="PRU00409"/>
    </source>
</evidence>
<feature type="non-terminal residue" evidence="3">
    <location>
        <position position="404"/>
    </location>
</feature>
<dbReference type="Pfam" id="PF02655">
    <property type="entry name" value="ATP-grasp_3"/>
    <property type="match status" value="1"/>
</dbReference>
<dbReference type="Proteomes" id="UP000530234">
    <property type="component" value="Unassembled WGS sequence"/>
</dbReference>
<keyword evidence="1" id="KW-0067">ATP-binding</keyword>
<comment type="caution">
    <text evidence="3">The sequence shown here is derived from an EMBL/GenBank/DDBJ whole genome shotgun (WGS) entry which is preliminary data.</text>
</comment>
<dbReference type="InterPro" id="IPR003806">
    <property type="entry name" value="ATP-grasp_PylC-type"/>
</dbReference>
<feature type="domain" description="ATP-grasp" evidence="2">
    <location>
        <begin position="104"/>
        <end position="307"/>
    </location>
</feature>
<dbReference type="GO" id="GO:0046872">
    <property type="term" value="F:metal ion binding"/>
    <property type="evidence" value="ECO:0007669"/>
    <property type="project" value="InterPro"/>
</dbReference>
<gene>
    <name evidence="3" type="ORF">FOE67_24565</name>
</gene>
<reference evidence="4" key="1">
    <citation type="submission" date="2019-10" db="EMBL/GenBank/DDBJ databases">
        <title>Streptomyces sp. nov., a novel actinobacterium isolated from alkaline environment.</title>
        <authorList>
            <person name="Golinska P."/>
        </authorList>
    </citation>
    <scope>NUCLEOTIDE SEQUENCE [LARGE SCALE GENOMIC DNA]</scope>
    <source>
        <strain evidence="4">DSM 42108</strain>
    </source>
</reference>
<dbReference type="SUPFAM" id="SSF56059">
    <property type="entry name" value="Glutathione synthetase ATP-binding domain-like"/>
    <property type="match status" value="1"/>
</dbReference>
<dbReference type="PROSITE" id="PS50975">
    <property type="entry name" value="ATP_GRASP"/>
    <property type="match status" value="1"/>
</dbReference>
<evidence type="ECO:0000313" key="3">
    <source>
        <dbReference type="EMBL" id="MBB0232569.1"/>
    </source>
</evidence>
<proteinExistence type="predicted"/>
<evidence type="ECO:0000259" key="2">
    <source>
        <dbReference type="PROSITE" id="PS50975"/>
    </source>
</evidence>
<dbReference type="EMBL" id="VKHS01001014">
    <property type="protein sequence ID" value="MBB0232569.1"/>
    <property type="molecule type" value="Genomic_DNA"/>
</dbReference>
<organism evidence="3 4">
    <name type="scientific">Streptomyces calidiresistens</name>
    <dbReference type="NCBI Taxonomy" id="1485586"/>
    <lineage>
        <taxon>Bacteria</taxon>
        <taxon>Bacillati</taxon>
        <taxon>Actinomycetota</taxon>
        <taxon>Actinomycetes</taxon>
        <taxon>Kitasatosporales</taxon>
        <taxon>Streptomycetaceae</taxon>
        <taxon>Streptomyces</taxon>
    </lineage>
</organism>
<dbReference type="GO" id="GO:0005524">
    <property type="term" value="F:ATP binding"/>
    <property type="evidence" value="ECO:0007669"/>
    <property type="project" value="UniProtKB-UniRule"/>
</dbReference>
<dbReference type="AlphaFoldDB" id="A0A7W3XZ14"/>
<name>A0A7W3XZ14_9ACTN</name>
<accession>A0A7W3XZ14</accession>
<protein>
    <submittedName>
        <fullName evidence="3">ATP-grasp domain-containing protein</fullName>
    </submittedName>
</protein>